<organism evidence="7 8">
    <name type="scientific">Longibacter salinarum</name>
    <dbReference type="NCBI Taxonomy" id="1850348"/>
    <lineage>
        <taxon>Bacteria</taxon>
        <taxon>Pseudomonadati</taxon>
        <taxon>Rhodothermota</taxon>
        <taxon>Rhodothermia</taxon>
        <taxon>Rhodothermales</taxon>
        <taxon>Salisaetaceae</taxon>
        <taxon>Longibacter</taxon>
    </lineage>
</organism>
<dbReference type="InterPro" id="IPR003439">
    <property type="entry name" value="ABC_transporter-like_ATP-bd"/>
</dbReference>
<evidence type="ECO:0000256" key="2">
    <source>
        <dbReference type="ARBA" id="ARBA00022448"/>
    </source>
</evidence>
<dbReference type="PROSITE" id="PS50893">
    <property type="entry name" value="ABC_TRANSPORTER_2"/>
    <property type="match status" value="1"/>
</dbReference>
<dbReference type="GO" id="GO:0016887">
    <property type="term" value="F:ATP hydrolysis activity"/>
    <property type="evidence" value="ECO:0007669"/>
    <property type="project" value="InterPro"/>
</dbReference>
<dbReference type="GO" id="GO:0005524">
    <property type="term" value="F:ATP binding"/>
    <property type="evidence" value="ECO:0007669"/>
    <property type="project" value="UniProtKB-KW"/>
</dbReference>
<dbReference type="PANTHER" id="PTHR42711:SF5">
    <property type="entry name" value="ABC TRANSPORTER ATP-BINDING PROTEIN NATA"/>
    <property type="match status" value="1"/>
</dbReference>
<comment type="caution">
    <text evidence="7">The sequence shown here is derived from an EMBL/GenBank/DDBJ whole genome shotgun (WGS) entry which is preliminary data.</text>
</comment>
<sequence length="314" mass="35343">MAHLEVSNITKRYGSTTAVDDVSFSAEPGRILGLLGPNGAGKTSTIRMITYITGPDTGEIRYDGKRVGEWSQQRMGYLPEERGLYKQLRVKEQLVYLGRLKGMSKSDASDRVDYWLDRFDATDWASMKTEELSKGMQQKVQFIATLLHDPSLLILDEPFSGLDPINSDLLRDIILELRQDDRTILFASHRMEQVEQLCDDICLMARGEIVLDGELQDVKRQFGNNTVVVEFDGSDAFIDDLLQTGSVRVNTRSAHRAELTLVGETPARQVLDAALEHVDELYRFERTAPPLSEIFVEVVGEQEAQRMQEEAVAA</sequence>
<feature type="domain" description="ABC transporter" evidence="6">
    <location>
        <begin position="4"/>
        <end position="231"/>
    </location>
</feature>
<evidence type="ECO:0000256" key="4">
    <source>
        <dbReference type="ARBA" id="ARBA00022741"/>
    </source>
</evidence>
<dbReference type="InterPro" id="IPR050763">
    <property type="entry name" value="ABC_transporter_ATP-binding"/>
</dbReference>
<proteinExistence type="inferred from homology"/>
<dbReference type="InterPro" id="IPR027417">
    <property type="entry name" value="P-loop_NTPase"/>
</dbReference>
<evidence type="ECO:0000256" key="3">
    <source>
        <dbReference type="ARBA" id="ARBA00022458"/>
    </source>
</evidence>
<dbReference type="CDD" id="cd03269">
    <property type="entry name" value="ABC_putative_ATPase"/>
    <property type="match status" value="1"/>
</dbReference>
<dbReference type="InterPro" id="IPR017871">
    <property type="entry name" value="ABC_transporter-like_CS"/>
</dbReference>
<gene>
    <name evidence="7" type="ORF">CRI94_14480</name>
</gene>
<dbReference type="PANTHER" id="PTHR42711">
    <property type="entry name" value="ABC TRANSPORTER ATP-BINDING PROTEIN"/>
    <property type="match status" value="1"/>
</dbReference>
<dbReference type="Pfam" id="PF13732">
    <property type="entry name" value="DrrA1-3_C"/>
    <property type="match status" value="1"/>
</dbReference>
<evidence type="ECO:0000313" key="7">
    <source>
        <dbReference type="EMBL" id="PEN12243.1"/>
    </source>
</evidence>
<evidence type="ECO:0000259" key="6">
    <source>
        <dbReference type="PROSITE" id="PS50893"/>
    </source>
</evidence>
<dbReference type="OrthoDB" id="9801987at2"/>
<dbReference type="PROSITE" id="PS00211">
    <property type="entry name" value="ABC_TRANSPORTER_1"/>
    <property type="match status" value="1"/>
</dbReference>
<evidence type="ECO:0000313" key="8">
    <source>
        <dbReference type="Proteomes" id="UP000220102"/>
    </source>
</evidence>
<dbReference type="EMBL" id="PDEQ01000008">
    <property type="protein sequence ID" value="PEN12243.1"/>
    <property type="molecule type" value="Genomic_DNA"/>
</dbReference>
<dbReference type="Proteomes" id="UP000220102">
    <property type="component" value="Unassembled WGS sequence"/>
</dbReference>
<dbReference type="InterPro" id="IPR003593">
    <property type="entry name" value="AAA+_ATPase"/>
</dbReference>
<dbReference type="Pfam" id="PF00005">
    <property type="entry name" value="ABC_tran"/>
    <property type="match status" value="1"/>
</dbReference>
<dbReference type="SMART" id="SM00382">
    <property type="entry name" value="AAA"/>
    <property type="match status" value="1"/>
</dbReference>
<keyword evidence="2" id="KW-0813">Transport</keyword>
<keyword evidence="5" id="KW-0067">ATP-binding</keyword>
<dbReference type="RefSeq" id="WP_098077356.1">
    <property type="nucleotide sequence ID" value="NZ_PDEQ01000008.1"/>
</dbReference>
<name>A0A2A8CUQ6_9BACT</name>
<protein>
    <submittedName>
        <fullName evidence="7">ABC transporter</fullName>
    </submittedName>
</protein>
<evidence type="ECO:0000256" key="1">
    <source>
        <dbReference type="ARBA" id="ARBA00005417"/>
    </source>
</evidence>
<keyword evidence="3" id="KW-0536">Nodulation</keyword>
<evidence type="ECO:0000256" key="5">
    <source>
        <dbReference type="ARBA" id="ARBA00022840"/>
    </source>
</evidence>
<dbReference type="SUPFAM" id="SSF52540">
    <property type="entry name" value="P-loop containing nucleoside triphosphate hydrolases"/>
    <property type="match status" value="1"/>
</dbReference>
<reference evidence="7 8" key="1">
    <citation type="submission" date="2017-10" db="EMBL/GenBank/DDBJ databases">
        <title>Draft genome of Longibacter Salinarum.</title>
        <authorList>
            <person name="Goh K.M."/>
            <person name="Shamsir M.S."/>
            <person name="Lim S.W."/>
        </authorList>
    </citation>
    <scope>NUCLEOTIDE SEQUENCE [LARGE SCALE GENOMIC DNA]</scope>
    <source>
        <strain evidence="7 8">KCTC 52045</strain>
    </source>
</reference>
<dbReference type="InterPro" id="IPR025302">
    <property type="entry name" value="DrrA1/2-like_C"/>
</dbReference>
<accession>A0A2A8CUQ6</accession>
<dbReference type="AlphaFoldDB" id="A0A2A8CUQ6"/>
<dbReference type="Gene3D" id="3.40.50.300">
    <property type="entry name" value="P-loop containing nucleotide triphosphate hydrolases"/>
    <property type="match status" value="1"/>
</dbReference>
<keyword evidence="8" id="KW-1185">Reference proteome</keyword>
<keyword evidence="4" id="KW-0547">Nucleotide-binding</keyword>
<comment type="similarity">
    <text evidence="1">Belongs to the ABC transporter superfamily.</text>
</comment>